<dbReference type="InterPro" id="IPR002347">
    <property type="entry name" value="SDR_fam"/>
</dbReference>
<keyword evidence="2" id="KW-0560">Oxidoreductase</keyword>
<dbReference type="PANTHER" id="PTHR43639">
    <property type="entry name" value="OXIDOREDUCTASE, SHORT-CHAIN DEHYDROGENASE/REDUCTASE FAMILY (AFU_ORTHOLOGUE AFUA_5G02870)"/>
    <property type="match status" value="1"/>
</dbReference>
<evidence type="ECO:0000313" key="4">
    <source>
        <dbReference type="Proteomes" id="UP000238220"/>
    </source>
</evidence>
<reference evidence="3 4" key="1">
    <citation type="submission" date="2018-02" db="EMBL/GenBank/DDBJ databases">
        <title>Genome sequencing of Solimonas sp. HR-BB.</title>
        <authorList>
            <person name="Lee Y."/>
            <person name="Jeon C.O."/>
        </authorList>
    </citation>
    <scope>NUCLEOTIDE SEQUENCE [LARGE SCALE GENOMIC DNA]</scope>
    <source>
        <strain evidence="3 4">HR-BB</strain>
    </source>
</reference>
<sequence length="248" mass="26076">MSTFKNKVAIITGAGQGIGEGYAKHLAALGCRVVVADINAVQGQRVVDEIAKAGGTALFASVDVSSEASAAALVKDVAQRWGEIHYLVNNAAMFGNLDFNPLMTVDLAYLNKVISVNMLGAVVMTRAVAPHMPKGGVIVNQSSTAAWMHYDYYSFTKLAINGITCVLARELGPRGIRVNGIAPGPTDTAALRAKVPEEYLQGMVAQMPLGRLGTPEDLAKALAYLLSDDASWVTGVILNVDGGSLMRA</sequence>
<comment type="similarity">
    <text evidence="1">Belongs to the short-chain dehydrogenases/reductases (SDR) family.</text>
</comment>
<dbReference type="OrthoDB" id="20590at2"/>
<dbReference type="SUPFAM" id="SSF51735">
    <property type="entry name" value="NAD(P)-binding Rossmann-fold domains"/>
    <property type="match status" value="1"/>
</dbReference>
<dbReference type="GO" id="GO:0016491">
    <property type="term" value="F:oxidoreductase activity"/>
    <property type="evidence" value="ECO:0007669"/>
    <property type="project" value="UniProtKB-KW"/>
</dbReference>
<accession>A0A2S5TGM2</accession>
<dbReference type="FunFam" id="3.40.50.720:FF:000084">
    <property type="entry name" value="Short-chain dehydrogenase reductase"/>
    <property type="match status" value="1"/>
</dbReference>
<evidence type="ECO:0000256" key="1">
    <source>
        <dbReference type="ARBA" id="ARBA00006484"/>
    </source>
</evidence>
<dbReference type="NCBIfam" id="NF005559">
    <property type="entry name" value="PRK07231.1"/>
    <property type="match status" value="1"/>
</dbReference>
<dbReference type="CDD" id="cd05233">
    <property type="entry name" value="SDR_c"/>
    <property type="match status" value="1"/>
</dbReference>
<dbReference type="Pfam" id="PF13561">
    <property type="entry name" value="adh_short_C2"/>
    <property type="match status" value="1"/>
</dbReference>
<dbReference type="InterPro" id="IPR036291">
    <property type="entry name" value="NAD(P)-bd_dom_sf"/>
</dbReference>
<dbReference type="NCBIfam" id="NF005853">
    <property type="entry name" value="PRK07774.1"/>
    <property type="match status" value="1"/>
</dbReference>
<comment type="caution">
    <text evidence="3">The sequence shown here is derived from an EMBL/GenBank/DDBJ whole genome shotgun (WGS) entry which is preliminary data.</text>
</comment>
<dbReference type="PRINTS" id="PR00080">
    <property type="entry name" value="SDRFAMILY"/>
</dbReference>
<dbReference type="EMBL" id="PSNW01000004">
    <property type="protein sequence ID" value="PPE74123.1"/>
    <property type="molecule type" value="Genomic_DNA"/>
</dbReference>
<dbReference type="RefSeq" id="WP_104230011.1">
    <property type="nucleotide sequence ID" value="NZ_PSNW01000004.1"/>
</dbReference>
<organism evidence="3 4">
    <name type="scientific">Solimonas fluminis</name>
    <dbReference type="NCBI Taxonomy" id="2086571"/>
    <lineage>
        <taxon>Bacteria</taxon>
        <taxon>Pseudomonadati</taxon>
        <taxon>Pseudomonadota</taxon>
        <taxon>Gammaproteobacteria</taxon>
        <taxon>Nevskiales</taxon>
        <taxon>Nevskiaceae</taxon>
        <taxon>Solimonas</taxon>
    </lineage>
</organism>
<name>A0A2S5TGM2_9GAMM</name>
<proteinExistence type="inferred from homology"/>
<dbReference type="AlphaFoldDB" id="A0A2S5TGM2"/>
<keyword evidence="4" id="KW-1185">Reference proteome</keyword>
<dbReference type="PANTHER" id="PTHR43639:SF1">
    <property type="entry name" value="SHORT-CHAIN DEHYDROGENASE_REDUCTASE FAMILY PROTEIN"/>
    <property type="match status" value="1"/>
</dbReference>
<dbReference type="Proteomes" id="UP000238220">
    <property type="component" value="Unassembled WGS sequence"/>
</dbReference>
<evidence type="ECO:0000256" key="2">
    <source>
        <dbReference type="ARBA" id="ARBA00023002"/>
    </source>
</evidence>
<dbReference type="PRINTS" id="PR00081">
    <property type="entry name" value="GDHRDH"/>
</dbReference>
<gene>
    <name evidence="3" type="ORF">C3942_08775</name>
</gene>
<protein>
    <submittedName>
        <fullName evidence="3">Short-chain dehydrogenase</fullName>
    </submittedName>
</protein>
<dbReference type="Gene3D" id="3.40.50.720">
    <property type="entry name" value="NAD(P)-binding Rossmann-like Domain"/>
    <property type="match status" value="1"/>
</dbReference>
<evidence type="ECO:0000313" key="3">
    <source>
        <dbReference type="EMBL" id="PPE74123.1"/>
    </source>
</evidence>